<dbReference type="GO" id="GO:0005789">
    <property type="term" value="C:endoplasmic reticulum membrane"/>
    <property type="evidence" value="ECO:0007669"/>
    <property type="project" value="UniProtKB-SubCell"/>
</dbReference>
<feature type="transmembrane region" description="Helical" evidence="9">
    <location>
        <begin position="12"/>
        <end position="31"/>
    </location>
</feature>
<evidence type="ECO:0000256" key="5">
    <source>
        <dbReference type="ARBA" id="ARBA00022824"/>
    </source>
</evidence>
<keyword evidence="5" id="KW-0256">Endoplasmic reticulum</keyword>
<feature type="transmembrane region" description="Helical" evidence="9">
    <location>
        <begin position="301"/>
        <end position="322"/>
    </location>
</feature>
<dbReference type="AlphaFoldDB" id="A0AAF3FFU6"/>
<evidence type="ECO:0000256" key="6">
    <source>
        <dbReference type="ARBA" id="ARBA00022989"/>
    </source>
</evidence>
<evidence type="ECO:0000313" key="10">
    <source>
        <dbReference type="Proteomes" id="UP000887575"/>
    </source>
</evidence>
<organism evidence="10 11">
    <name type="scientific">Mesorhabditis belari</name>
    <dbReference type="NCBI Taxonomy" id="2138241"/>
    <lineage>
        <taxon>Eukaryota</taxon>
        <taxon>Metazoa</taxon>
        <taxon>Ecdysozoa</taxon>
        <taxon>Nematoda</taxon>
        <taxon>Chromadorea</taxon>
        <taxon>Rhabditida</taxon>
        <taxon>Rhabditina</taxon>
        <taxon>Rhabditomorpha</taxon>
        <taxon>Rhabditoidea</taxon>
        <taxon>Rhabditidae</taxon>
        <taxon>Mesorhabditinae</taxon>
        <taxon>Mesorhabditis</taxon>
    </lineage>
</organism>
<dbReference type="GO" id="GO:0006488">
    <property type="term" value="P:dolichol-linked oligosaccharide biosynthetic process"/>
    <property type="evidence" value="ECO:0007669"/>
    <property type="project" value="InterPro"/>
</dbReference>
<keyword evidence="4 9" id="KW-0812">Transmembrane</keyword>
<dbReference type="PANTHER" id="PTHR13117">
    <property type="entry name" value="ENDOPLASMIC RETICULUM MULTISPAN TRANSMEMBRANE PROTEIN-RELATED"/>
    <property type="match status" value="1"/>
</dbReference>
<evidence type="ECO:0000256" key="3">
    <source>
        <dbReference type="ARBA" id="ARBA00010288"/>
    </source>
</evidence>
<dbReference type="PANTHER" id="PTHR13117:SF5">
    <property type="entry name" value="PROTEIN RFT1 HOMOLOG"/>
    <property type="match status" value="1"/>
</dbReference>
<dbReference type="WBParaSite" id="MBELARI_LOCUS5515">
    <property type="protein sequence ID" value="MBELARI_LOCUS5515"/>
    <property type="gene ID" value="MBELARI_LOCUS5515"/>
</dbReference>
<dbReference type="Pfam" id="PF04506">
    <property type="entry name" value="Rft-1"/>
    <property type="match status" value="1"/>
</dbReference>
<keyword evidence="6 9" id="KW-1133">Transmembrane helix</keyword>
<evidence type="ECO:0000256" key="8">
    <source>
        <dbReference type="ARBA" id="ARBA00045912"/>
    </source>
</evidence>
<evidence type="ECO:0000256" key="4">
    <source>
        <dbReference type="ARBA" id="ARBA00022692"/>
    </source>
</evidence>
<dbReference type="Proteomes" id="UP000887575">
    <property type="component" value="Unassembled WGS sequence"/>
</dbReference>
<name>A0AAF3FFU6_9BILA</name>
<keyword evidence="7 9" id="KW-0472">Membrane</keyword>
<comment type="function">
    <text evidence="8 9">Intramembrane glycolipid transporter that operates in the biosynthetic pathway of dolichol-linked oligosaccharides, the glycan precursors employed in protein asparagine (N)-glycosylation. The sequential addition of sugars to dolichol pyrophosphate produces dolichol-linked oligosaccharides containing fourteen sugars, including two GlcNAcs, nine mannoses and three glucoses. Once assembled, the oligosaccharide is transferred from the lipid to nascent proteins by oligosaccharyltransferases. The assembly of dolichol-linked oligosaccharides begins on the cytosolic side of the endoplasmic reticulum membrane and finishes in its lumen. RFT1 could mediate the translocation of the cytosolically oriented intermediate DolPP-GlcNAc2Man5, produced by ALG11, into the ER lumen where dolichol-linked oligosaccharides assembly continues. However, the intramembrane lipid transporter activity could not be confirmed in vitro.</text>
</comment>
<accession>A0AAF3FFU6</accession>
<feature type="transmembrane region" description="Helical" evidence="9">
    <location>
        <begin position="167"/>
        <end position="190"/>
    </location>
</feature>
<dbReference type="GO" id="GO:0034203">
    <property type="term" value="P:glycolipid translocation"/>
    <property type="evidence" value="ECO:0007669"/>
    <property type="project" value="TreeGrafter"/>
</dbReference>
<feature type="transmembrane region" description="Helical" evidence="9">
    <location>
        <begin position="107"/>
        <end position="127"/>
    </location>
</feature>
<feature type="transmembrane region" description="Helical" evidence="9">
    <location>
        <begin position="441"/>
        <end position="459"/>
    </location>
</feature>
<feature type="transmembrane region" description="Helical" evidence="9">
    <location>
        <begin position="342"/>
        <end position="366"/>
    </location>
</feature>
<feature type="transmembrane region" description="Helical" evidence="9">
    <location>
        <begin position="76"/>
        <end position="95"/>
    </location>
</feature>
<sequence>MASIGKSIGYNFFAQLFGRIISFIINVYLLRVIDSEVIGIVNVRLTLLYNTILFLTREPLRKGKIFEGTLPQFVNIVWLSPVIATVLSVICVAFWNVFSSTSREIPTFVLLAFPLSAIIESIGEPFAVFSLRFSLTAHYAWSQCLLISFQRIFVLFLLLFTNSYEHLMIYALAQIFASISYTVFHFWCFFKFSKQRIPELNLFPSFKSFFPSFNLGFNTNALSNLTHLFGHSFLKQLATDSSGYLMTFTEITSLKNQAVFDAIEKLGSLVCRIVLAPLEESCAAHFRNEIHNASKTLRKSFIDILHVSSVIGLIVCIFGVPYSKVAVWLYGGKLLVENGGDLLLSVYCVYIFVMAVNGITECFAMATMGNAQLLKHSYFLFFLALLQPFLAYHLVSIVGVSGFIVSKCIDMILRIIFSWLQSRKFFGSELMITDILPSWSILLSILLTFSGAFFSSQYFEATEFMQSLCHLVIGGILFVLLSLYVVFYDPVFNMFVGSKVKSK</sequence>
<comment type="similarity">
    <text evidence="3 9">Belongs to the RFT1 family.</text>
</comment>
<reference evidence="11" key="1">
    <citation type="submission" date="2024-02" db="UniProtKB">
        <authorList>
            <consortium name="WormBaseParasite"/>
        </authorList>
    </citation>
    <scope>IDENTIFICATION</scope>
</reference>
<feature type="transmembrane region" description="Helical" evidence="9">
    <location>
        <begin position="37"/>
        <end position="55"/>
    </location>
</feature>
<comment type="pathway">
    <text evidence="2">Protein modification; protein glycosylation.</text>
</comment>
<comment type="subcellular location">
    <subcellularLocation>
        <location evidence="1 9">Endoplasmic reticulum membrane</location>
        <topology evidence="1 9">Multi-pass membrane protein</topology>
    </subcellularLocation>
</comment>
<evidence type="ECO:0000256" key="9">
    <source>
        <dbReference type="RuleBase" id="RU365067"/>
    </source>
</evidence>
<feature type="transmembrane region" description="Helical" evidence="9">
    <location>
        <begin position="471"/>
        <end position="496"/>
    </location>
</feature>
<evidence type="ECO:0000256" key="7">
    <source>
        <dbReference type="ARBA" id="ARBA00023136"/>
    </source>
</evidence>
<keyword evidence="10" id="KW-1185">Reference proteome</keyword>
<evidence type="ECO:0000256" key="1">
    <source>
        <dbReference type="ARBA" id="ARBA00004477"/>
    </source>
</evidence>
<dbReference type="InterPro" id="IPR007594">
    <property type="entry name" value="RFT1"/>
</dbReference>
<feature type="transmembrane region" description="Helical" evidence="9">
    <location>
        <begin position="139"/>
        <end position="161"/>
    </location>
</feature>
<evidence type="ECO:0000256" key="2">
    <source>
        <dbReference type="ARBA" id="ARBA00004922"/>
    </source>
</evidence>
<evidence type="ECO:0000313" key="11">
    <source>
        <dbReference type="WBParaSite" id="MBELARI_LOCUS5515"/>
    </source>
</evidence>
<feature type="transmembrane region" description="Helical" evidence="9">
    <location>
        <begin position="378"/>
        <end position="395"/>
    </location>
</feature>
<proteinExistence type="inferred from homology"/>
<protein>
    <recommendedName>
        <fullName evidence="9">Protein RFT1 homolog</fullName>
    </recommendedName>
</protein>